<evidence type="ECO:0000313" key="4">
    <source>
        <dbReference type="Proteomes" id="UP000193642"/>
    </source>
</evidence>
<dbReference type="InterPro" id="IPR057596">
    <property type="entry name" value="RDRP_core"/>
</dbReference>
<gene>
    <name evidence="3" type="ORF">BCR33DRAFT_569737</name>
</gene>
<dbReference type="Proteomes" id="UP000193642">
    <property type="component" value="Unassembled WGS sequence"/>
</dbReference>
<accession>A0A1Y2B5L7</accession>
<comment type="caution">
    <text evidence="3">The sequence shown here is derived from an EMBL/GenBank/DDBJ whole genome shotgun (WGS) entry which is preliminary data.</text>
</comment>
<proteinExistence type="inferred from homology"/>
<protein>
    <recommendedName>
        <fullName evidence="1">RNA-dependent RNA polymerase</fullName>
        <ecNumber evidence="1">2.7.7.48</ecNumber>
    </recommendedName>
</protein>
<comment type="similarity">
    <text evidence="1">Belongs to the RdRP family.</text>
</comment>
<dbReference type="AlphaFoldDB" id="A0A1Y2B5L7"/>
<dbReference type="Pfam" id="PF05183">
    <property type="entry name" value="RdRP"/>
    <property type="match status" value="2"/>
</dbReference>
<dbReference type="PANTHER" id="PTHR23079:SF55">
    <property type="entry name" value="RNA-DIRECTED RNA POLYMERASE"/>
    <property type="match status" value="1"/>
</dbReference>
<dbReference type="OrthoDB" id="6513042at2759"/>
<feature type="domain" description="RDRP core" evidence="2">
    <location>
        <begin position="100"/>
        <end position="283"/>
    </location>
</feature>
<keyword evidence="4" id="KW-1185">Reference proteome</keyword>
<keyword evidence="1" id="KW-0696">RNA-directed RNA polymerase</keyword>
<dbReference type="GO" id="GO:0030422">
    <property type="term" value="P:siRNA processing"/>
    <property type="evidence" value="ECO:0007669"/>
    <property type="project" value="TreeGrafter"/>
</dbReference>
<dbReference type="STRING" id="329046.A0A1Y2B5L7"/>
<keyword evidence="1" id="KW-0548">Nucleotidyltransferase</keyword>
<comment type="catalytic activity">
    <reaction evidence="1">
        <text>RNA(n) + a ribonucleoside 5'-triphosphate = RNA(n+1) + diphosphate</text>
        <dbReference type="Rhea" id="RHEA:21248"/>
        <dbReference type="Rhea" id="RHEA-COMP:14527"/>
        <dbReference type="Rhea" id="RHEA-COMP:17342"/>
        <dbReference type="ChEBI" id="CHEBI:33019"/>
        <dbReference type="ChEBI" id="CHEBI:61557"/>
        <dbReference type="ChEBI" id="CHEBI:140395"/>
        <dbReference type="EC" id="2.7.7.48"/>
    </reaction>
</comment>
<keyword evidence="1" id="KW-0694">RNA-binding</keyword>
<dbReference type="GO" id="GO:0003968">
    <property type="term" value="F:RNA-directed RNA polymerase activity"/>
    <property type="evidence" value="ECO:0007669"/>
    <property type="project" value="UniProtKB-KW"/>
</dbReference>
<evidence type="ECO:0000313" key="3">
    <source>
        <dbReference type="EMBL" id="ORY30129.1"/>
    </source>
</evidence>
<name>A0A1Y2B5L7_9FUNG</name>
<dbReference type="EC" id="2.7.7.48" evidence="1"/>
<reference evidence="3 4" key="1">
    <citation type="submission" date="2016-07" db="EMBL/GenBank/DDBJ databases">
        <title>Pervasive Adenine N6-methylation of Active Genes in Fungi.</title>
        <authorList>
            <consortium name="DOE Joint Genome Institute"/>
            <person name="Mondo S.J."/>
            <person name="Dannebaum R.O."/>
            <person name="Kuo R.C."/>
            <person name="Labutti K."/>
            <person name="Haridas S."/>
            <person name="Kuo A."/>
            <person name="Salamov A."/>
            <person name="Ahrendt S.R."/>
            <person name="Lipzen A."/>
            <person name="Sullivan W."/>
            <person name="Andreopoulos W.B."/>
            <person name="Clum A."/>
            <person name="Lindquist E."/>
            <person name="Daum C."/>
            <person name="Ramamoorthy G.K."/>
            <person name="Gryganskyi A."/>
            <person name="Culley D."/>
            <person name="Magnuson J.K."/>
            <person name="James T.Y."/>
            <person name="O'Malley M.A."/>
            <person name="Stajich J.E."/>
            <person name="Spatafora J.W."/>
            <person name="Visel A."/>
            <person name="Grigoriev I.V."/>
        </authorList>
    </citation>
    <scope>NUCLEOTIDE SEQUENCE [LARGE SCALE GENOMIC DNA]</scope>
    <source>
        <strain evidence="3 4">JEL800</strain>
    </source>
</reference>
<keyword evidence="1" id="KW-0808">Transferase</keyword>
<evidence type="ECO:0000259" key="2">
    <source>
        <dbReference type="Pfam" id="PF05183"/>
    </source>
</evidence>
<evidence type="ECO:0000256" key="1">
    <source>
        <dbReference type="RuleBase" id="RU363098"/>
    </source>
</evidence>
<feature type="domain" description="RDRP core" evidence="2">
    <location>
        <begin position="7"/>
        <end position="98"/>
    </location>
</feature>
<dbReference type="InterPro" id="IPR007855">
    <property type="entry name" value="RDRP"/>
</dbReference>
<dbReference type="GO" id="GO:0031380">
    <property type="term" value="C:nuclear RNA-directed RNA polymerase complex"/>
    <property type="evidence" value="ECO:0007669"/>
    <property type="project" value="TreeGrafter"/>
</dbReference>
<dbReference type="GO" id="GO:0003723">
    <property type="term" value="F:RNA binding"/>
    <property type="evidence" value="ECO:0007669"/>
    <property type="project" value="UniProtKB-KW"/>
</dbReference>
<dbReference type="PANTHER" id="PTHR23079">
    <property type="entry name" value="RNA-DEPENDENT RNA POLYMERASE"/>
    <property type="match status" value="1"/>
</dbReference>
<organism evidence="3 4">
    <name type="scientific">Rhizoclosmatium globosum</name>
    <dbReference type="NCBI Taxonomy" id="329046"/>
    <lineage>
        <taxon>Eukaryota</taxon>
        <taxon>Fungi</taxon>
        <taxon>Fungi incertae sedis</taxon>
        <taxon>Chytridiomycota</taxon>
        <taxon>Chytridiomycota incertae sedis</taxon>
        <taxon>Chytridiomycetes</taxon>
        <taxon>Chytridiales</taxon>
        <taxon>Chytriomycetaceae</taxon>
        <taxon>Rhizoclosmatium</taxon>
    </lineage>
</organism>
<dbReference type="EMBL" id="MCGO01000084">
    <property type="protein sequence ID" value="ORY30129.1"/>
    <property type="molecule type" value="Genomic_DNA"/>
</dbReference>
<sequence length="286" mass="32546">MMYQLHITPTGMYLDGPYLDKSNRVIRQYQKYTHHFLHVSFVEEDGTPLSHSSRTDIPHTAIYEDRFAKYLKEGIKLSGNRVFKFLAFSNSSLKEGRVADVKRGGYVFSDGVGTVSCEIAEDIWRELKRLSGRGAGKGVDVGGVMERCPSAFQIRFGGAKGMVSVDPSLKGRQLRLRESMVKFESPSRTIEIADDSSQCRDAYLNRQVILILEDLGVSKSVFLDLQRQTVRELAFMWKTPEKLVELAGREGAFGNFVRLWENLGVSISWMENEFVRKSFEHIRDIS</sequence>